<dbReference type="InterPro" id="IPR018704">
    <property type="entry name" value="SecYEG/CpoB_TPR"/>
</dbReference>
<dbReference type="SUPFAM" id="SSF48452">
    <property type="entry name" value="TPR-like"/>
    <property type="match status" value="1"/>
</dbReference>
<feature type="compositionally biased region" description="Low complexity" evidence="1">
    <location>
        <begin position="259"/>
        <end position="268"/>
    </location>
</feature>
<feature type="domain" description="Ancillary SecYEG translocon subunit/Cell division coordinator CpoB TPR" evidence="2">
    <location>
        <begin position="25"/>
        <end position="196"/>
    </location>
</feature>
<dbReference type="RefSeq" id="WP_341406905.1">
    <property type="nucleotide sequence ID" value="NZ_JBBUKT010000010.1"/>
</dbReference>
<organism evidence="3 4">
    <name type="scientific">Luteolibacter soli</name>
    <dbReference type="NCBI Taxonomy" id="3135280"/>
    <lineage>
        <taxon>Bacteria</taxon>
        <taxon>Pseudomonadati</taxon>
        <taxon>Verrucomicrobiota</taxon>
        <taxon>Verrucomicrobiia</taxon>
        <taxon>Verrucomicrobiales</taxon>
        <taxon>Verrucomicrobiaceae</taxon>
        <taxon>Luteolibacter</taxon>
    </lineage>
</organism>
<proteinExistence type="predicted"/>
<comment type="caution">
    <text evidence="3">The sequence shown here is derived from an EMBL/GenBank/DDBJ whole genome shotgun (WGS) entry which is preliminary data.</text>
</comment>
<feature type="compositionally biased region" description="Pro residues" evidence="1">
    <location>
        <begin position="269"/>
        <end position="289"/>
    </location>
</feature>
<feature type="region of interest" description="Disordered" evidence="1">
    <location>
        <begin position="214"/>
        <end position="289"/>
    </location>
</feature>
<protein>
    <submittedName>
        <fullName evidence="3">Tetratricopeptide repeat protein</fullName>
    </submittedName>
</protein>
<name>A0ABU9AZH1_9BACT</name>
<evidence type="ECO:0000313" key="4">
    <source>
        <dbReference type="Proteomes" id="UP001371305"/>
    </source>
</evidence>
<reference evidence="3 4" key="1">
    <citation type="submission" date="2024-04" db="EMBL/GenBank/DDBJ databases">
        <title>Luteolibacter sp. isolated from soil.</title>
        <authorList>
            <person name="An J."/>
        </authorList>
    </citation>
    <scope>NUCLEOTIDE SEQUENCE [LARGE SCALE GENOMIC DNA]</scope>
    <source>
        <strain evidence="3 4">Y139</strain>
    </source>
</reference>
<accession>A0ABU9AZH1</accession>
<dbReference type="EMBL" id="JBBUKT010000010">
    <property type="protein sequence ID" value="MEK7953141.1"/>
    <property type="molecule type" value="Genomic_DNA"/>
</dbReference>
<dbReference type="Pfam" id="PF09976">
    <property type="entry name" value="TPR_21"/>
    <property type="match status" value="1"/>
</dbReference>
<dbReference type="InterPro" id="IPR011990">
    <property type="entry name" value="TPR-like_helical_dom_sf"/>
</dbReference>
<evidence type="ECO:0000259" key="2">
    <source>
        <dbReference type="Pfam" id="PF09976"/>
    </source>
</evidence>
<dbReference type="Proteomes" id="UP001371305">
    <property type="component" value="Unassembled WGS sequence"/>
</dbReference>
<keyword evidence="4" id="KW-1185">Reference proteome</keyword>
<evidence type="ECO:0000313" key="3">
    <source>
        <dbReference type="EMBL" id="MEK7953141.1"/>
    </source>
</evidence>
<gene>
    <name evidence="3" type="ORF">WKV53_21680</name>
</gene>
<evidence type="ECO:0000256" key="1">
    <source>
        <dbReference type="SAM" id="MobiDB-lite"/>
    </source>
</evidence>
<sequence length="289" mass="29910">MAEDSADTPRPLAEISHGPSAFEAFLDRNQKGMIALGVVLALGAAGYIVVRGIKQESEEDAGAILMKSEGVSQLQKLVKEKPDTAAAGSAELVIAAKQWDAGDQGGAVETLRAFISAKPQHPGVISAKASLASRLVQMGQKDEAKKIFTELAADPAARYIAPYALVSLGDLDKADGKLDEAEKSYKKAQSDFGSNPLNNLAGQRLKLLRFHAPTEIDAPPTPPAPKEGAGLTPGAPDAASLPKELSNNPLGNILGGGATPAPEEAPATPAEPPTPPTEPQTPPVEAPKE</sequence>
<dbReference type="Gene3D" id="1.25.40.10">
    <property type="entry name" value="Tetratricopeptide repeat domain"/>
    <property type="match status" value="1"/>
</dbReference>